<sequence length="195" mass="21914">MNHSNDEEYIEIEVNSYYYFSSSSSNSSSSQITKNNSQLFEDLEDSFCINLLITPISSPLQTSMVSFELNPNDHKIISPKKLWSMFMIKPCLINQKFKASRAFLKSLFSKSSCTNSNCCSSKDMKISKKKTSNNEGLSSRRQYSSINGDSFSSSTSNSSFNSINGFTSEDSIEAAVAHCKKSQQCGWSYYKDINN</sequence>
<gene>
    <name evidence="2" type="ORF">H5410_053242</name>
</gene>
<feature type="region of interest" description="Disordered" evidence="1">
    <location>
        <begin position="130"/>
        <end position="157"/>
    </location>
</feature>
<dbReference type="Proteomes" id="UP000824120">
    <property type="component" value="Chromosome 10"/>
</dbReference>
<dbReference type="EMBL" id="JACXVP010000010">
    <property type="protein sequence ID" value="KAG5582615.1"/>
    <property type="molecule type" value="Genomic_DNA"/>
</dbReference>
<keyword evidence="3" id="KW-1185">Reference proteome</keyword>
<dbReference type="OrthoDB" id="1305098at2759"/>
<protein>
    <submittedName>
        <fullName evidence="2">Uncharacterized protein</fullName>
    </submittedName>
</protein>
<evidence type="ECO:0000313" key="3">
    <source>
        <dbReference type="Proteomes" id="UP000824120"/>
    </source>
</evidence>
<organism evidence="2 3">
    <name type="scientific">Solanum commersonii</name>
    <name type="common">Commerson's wild potato</name>
    <name type="synonym">Commerson's nightshade</name>
    <dbReference type="NCBI Taxonomy" id="4109"/>
    <lineage>
        <taxon>Eukaryota</taxon>
        <taxon>Viridiplantae</taxon>
        <taxon>Streptophyta</taxon>
        <taxon>Embryophyta</taxon>
        <taxon>Tracheophyta</taxon>
        <taxon>Spermatophyta</taxon>
        <taxon>Magnoliopsida</taxon>
        <taxon>eudicotyledons</taxon>
        <taxon>Gunneridae</taxon>
        <taxon>Pentapetalae</taxon>
        <taxon>asterids</taxon>
        <taxon>lamiids</taxon>
        <taxon>Solanales</taxon>
        <taxon>Solanaceae</taxon>
        <taxon>Solanoideae</taxon>
        <taxon>Solaneae</taxon>
        <taxon>Solanum</taxon>
    </lineage>
</organism>
<evidence type="ECO:0000256" key="1">
    <source>
        <dbReference type="SAM" id="MobiDB-lite"/>
    </source>
</evidence>
<proteinExistence type="predicted"/>
<evidence type="ECO:0000313" key="2">
    <source>
        <dbReference type="EMBL" id="KAG5582615.1"/>
    </source>
</evidence>
<accession>A0A9J5X4D2</accession>
<feature type="compositionally biased region" description="Polar residues" evidence="1">
    <location>
        <begin position="133"/>
        <end position="143"/>
    </location>
</feature>
<reference evidence="2 3" key="1">
    <citation type="submission" date="2020-09" db="EMBL/GenBank/DDBJ databases">
        <title>De no assembly of potato wild relative species, Solanum commersonii.</title>
        <authorList>
            <person name="Cho K."/>
        </authorList>
    </citation>
    <scope>NUCLEOTIDE SEQUENCE [LARGE SCALE GENOMIC DNA]</scope>
    <source>
        <strain evidence="2">LZ3.2</strain>
        <tissue evidence="2">Leaf</tissue>
    </source>
</reference>
<dbReference type="AlphaFoldDB" id="A0A9J5X4D2"/>
<comment type="caution">
    <text evidence="2">The sequence shown here is derived from an EMBL/GenBank/DDBJ whole genome shotgun (WGS) entry which is preliminary data.</text>
</comment>
<feature type="compositionally biased region" description="Low complexity" evidence="1">
    <location>
        <begin position="144"/>
        <end position="157"/>
    </location>
</feature>
<name>A0A9J5X4D2_SOLCO</name>